<dbReference type="InterPro" id="IPR031811">
    <property type="entry name" value="ALGX/ALGJ_SGNH-like"/>
</dbReference>
<evidence type="ECO:0000313" key="9">
    <source>
        <dbReference type="EMBL" id="GHC56677.1"/>
    </source>
</evidence>
<protein>
    <submittedName>
        <fullName evidence="9">Alginate O-acetyltransferase</fullName>
    </submittedName>
</protein>
<accession>A0A918TQL8</accession>
<keyword evidence="7" id="KW-0812">Transmembrane</keyword>
<name>A0A918TQL8_9RHOB</name>
<dbReference type="Gene3D" id="3.40.50.1110">
    <property type="entry name" value="SGNH hydrolase"/>
    <property type="match status" value="1"/>
</dbReference>
<dbReference type="SUPFAM" id="SSF52266">
    <property type="entry name" value="SGNH hydrolase"/>
    <property type="match status" value="1"/>
</dbReference>
<evidence type="ECO:0000256" key="3">
    <source>
        <dbReference type="ARBA" id="ARBA00022679"/>
    </source>
</evidence>
<reference evidence="9" key="1">
    <citation type="journal article" date="2014" name="Int. J. Syst. Evol. Microbiol.">
        <title>Complete genome sequence of Corynebacterium casei LMG S-19264T (=DSM 44701T), isolated from a smear-ripened cheese.</title>
        <authorList>
            <consortium name="US DOE Joint Genome Institute (JGI-PGF)"/>
            <person name="Walter F."/>
            <person name="Albersmeier A."/>
            <person name="Kalinowski J."/>
            <person name="Ruckert C."/>
        </authorList>
    </citation>
    <scope>NUCLEOTIDE SEQUENCE</scope>
    <source>
        <strain evidence="9">KCTC 23310</strain>
    </source>
</reference>
<dbReference type="GO" id="GO:0016788">
    <property type="term" value="F:hydrolase activity, acting on ester bonds"/>
    <property type="evidence" value="ECO:0007669"/>
    <property type="project" value="UniProtKB-ARBA"/>
</dbReference>
<keyword evidence="7" id="KW-1133">Transmembrane helix</keyword>
<comment type="pathway">
    <text evidence="2">Glycan biosynthesis; alginate biosynthesis.</text>
</comment>
<feature type="domain" description="AlgX/AlgJ SGNH hydrolase-like" evidence="8">
    <location>
        <begin position="84"/>
        <end position="337"/>
    </location>
</feature>
<dbReference type="GO" id="GO:0042597">
    <property type="term" value="C:periplasmic space"/>
    <property type="evidence" value="ECO:0007669"/>
    <property type="project" value="UniProtKB-SubCell"/>
</dbReference>
<evidence type="ECO:0000256" key="4">
    <source>
        <dbReference type="ARBA" id="ARBA00022729"/>
    </source>
</evidence>
<proteinExistence type="predicted"/>
<comment type="caution">
    <text evidence="9">The sequence shown here is derived from an EMBL/GenBank/DDBJ whole genome shotgun (WGS) entry which is preliminary data.</text>
</comment>
<keyword evidence="5" id="KW-0574">Periplasm</keyword>
<evidence type="ECO:0000256" key="7">
    <source>
        <dbReference type="SAM" id="Phobius"/>
    </source>
</evidence>
<keyword evidence="4" id="KW-0732">Signal</keyword>
<keyword evidence="6" id="KW-0016">Alginate biosynthesis</keyword>
<dbReference type="EMBL" id="BMYJ01000005">
    <property type="protein sequence ID" value="GHC56677.1"/>
    <property type="molecule type" value="Genomic_DNA"/>
</dbReference>
<dbReference type="AlphaFoldDB" id="A0A918TQL8"/>
<feature type="transmembrane region" description="Helical" evidence="7">
    <location>
        <begin position="7"/>
        <end position="28"/>
    </location>
</feature>
<evidence type="ECO:0000256" key="6">
    <source>
        <dbReference type="ARBA" id="ARBA00022841"/>
    </source>
</evidence>
<evidence type="ECO:0000313" key="10">
    <source>
        <dbReference type="Proteomes" id="UP000638981"/>
    </source>
</evidence>
<reference evidence="9" key="2">
    <citation type="submission" date="2020-09" db="EMBL/GenBank/DDBJ databases">
        <authorList>
            <person name="Sun Q."/>
            <person name="Kim S."/>
        </authorList>
    </citation>
    <scope>NUCLEOTIDE SEQUENCE</scope>
    <source>
        <strain evidence="9">KCTC 23310</strain>
    </source>
</reference>
<dbReference type="GO" id="GO:0042121">
    <property type="term" value="P:alginic acid biosynthetic process"/>
    <property type="evidence" value="ECO:0007669"/>
    <property type="project" value="UniProtKB-KW"/>
</dbReference>
<dbReference type="InterPro" id="IPR036514">
    <property type="entry name" value="SGNH_hydro_sf"/>
</dbReference>
<organism evidence="9 10">
    <name type="scientific">Neogemmobacter tilapiae</name>
    <dbReference type="NCBI Taxonomy" id="875041"/>
    <lineage>
        <taxon>Bacteria</taxon>
        <taxon>Pseudomonadati</taxon>
        <taxon>Pseudomonadota</taxon>
        <taxon>Alphaproteobacteria</taxon>
        <taxon>Rhodobacterales</taxon>
        <taxon>Paracoccaceae</taxon>
        <taxon>Neogemmobacter</taxon>
    </lineage>
</organism>
<evidence type="ECO:0000259" key="8">
    <source>
        <dbReference type="Pfam" id="PF16822"/>
    </source>
</evidence>
<keyword evidence="3" id="KW-0808">Transferase</keyword>
<evidence type="ECO:0000256" key="1">
    <source>
        <dbReference type="ARBA" id="ARBA00004418"/>
    </source>
</evidence>
<keyword evidence="7" id="KW-0472">Membrane</keyword>
<evidence type="ECO:0000256" key="2">
    <source>
        <dbReference type="ARBA" id="ARBA00005182"/>
    </source>
</evidence>
<dbReference type="RefSeq" id="WP_189411517.1">
    <property type="nucleotide sequence ID" value="NZ_BMYJ01000005.1"/>
</dbReference>
<comment type="subcellular location">
    <subcellularLocation>
        <location evidence="1">Periplasm</location>
    </subcellularLocation>
</comment>
<gene>
    <name evidence="9" type="ORF">GCM10007315_20060</name>
</gene>
<keyword evidence="10" id="KW-1185">Reference proteome</keyword>
<dbReference type="Proteomes" id="UP000638981">
    <property type="component" value="Unassembled WGS sequence"/>
</dbReference>
<evidence type="ECO:0000256" key="5">
    <source>
        <dbReference type="ARBA" id="ARBA00022764"/>
    </source>
</evidence>
<dbReference type="Pfam" id="PF16822">
    <property type="entry name" value="ALGX"/>
    <property type="match status" value="1"/>
</dbReference>
<sequence length="360" mass="38651">MQNLYRASRYLLTTLFISYAVFANWVFFQKVDGLSFGEIGTILKGTATARLDSLYKESLPHRDPSIGLMGAARYLAMGDGRTGVIVGQDNWLFTEEEARAMTQPMDQAVAPIAAIQRKLAARGIDLVVLPVPAKLDVARDQARSLELAQTIGQRYDLFLQELQASGVAVVDTRAAMLAMGPDAKPFFATDTHWTAEGADAVAKAVAASGRVAKGSSDFTVQDQARKAFTGDLVSYVTTENFAELIGLPPEGATPYTAVNSAAIGDLFASDGADVALVGTSYSANPDWSFAEALKLALHRDVLNYAEQGQGPVKPMVALLESADLRDAPPQIVLWEFPVRYLADPTLWDVASAMTVAANDP</sequence>
<dbReference type="GO" id="GO:0016740">
    <property type="term" value="F:transferase activity"/>
    <property type="evidence" value="ECO:0007669"/>
    <property type="project" value="UniProtKB-KW"/>
</dbReference>